<evidence type="ECO:0000313" key="13">
    <source>
        <dbReference type="EMBL" id="SKA45804.1"/>
    </source>
</evidence>
<dbReference type="SUPFAM" id="SSF56935">
    <property type="entry name" value="Porins"/>
    <property type="match status" value="1"/>
</dbReference>
<dbReference type="InterPro" id="IPR036942">
    <property type="entry name" value="Beta-barrel_TonB_sf"/>
</dbReference>
<evidence type="ECO:0000256" key="5">
    <source>
        <dbReference type="ARBA" id="ARBA00023077"/>
    </source>
</evidence>
<evidence type="ECO:0000256" key="2">
    <source>
        <dbReference type="ARBA" id="ARBA00022448"/>
    </source>
</evidence>
<evidence type="ECO:0000313" key="14">
    <source>
        <dbReference type="Proteomes" id="UP000190367"/>
    </source>
</evidence>
<feature type="domain" description="TonB-dependent receptor plug" evidence="12">
    <location>
        <begin position="132"/>
        <end position="238"/>
    </location>
</feature>
<keyword evidence="10" id="KW-0732">Signal</keyword>
<dbReference type="Gene3D" id="2.40.170.20">
    <property type="entry name" value="TonB-dependent receptor, beta-barrel domain"/>
    <property type="match status" value="1"/>
</dbReference>
<dbReference type="AlphaFoldDB" id="A0A1T4TZE3"/>
<comment type="subcellular location">
    <subcellularLocation>
        <location evidence="1 8">Cell outer membrane</location>
        <topology evidence="1 8">Multi-pass membrane protein</topology>
    </subcellularLocation>
</comment>
<keyword evidence="2 8" id="KW-0813">Transport</keyword>
<keyword evidence="7 8" id="KW-0998">Cell outer membrane</keyword>
<dbReference type="NCBIfam" id="TIGR04057">
    <property type="entry name" value="SusC_RagA_signa"/>
    <property type="match status" value="1"/>
</dbReference>
<feature type="chain" id="PRO_5012798049" evidence="10">
    <location>
        <begin position="38"/>
        <end position="1003"/>
    </location>
</feature>
<keyword evidence="4 8" id="KW-0812">Transmembrane</keyword>
<reference evidence="14" key="1">
    <citation type="submission" date="2017-02" db="EMBL/GenBank/DDBJ databases">
        <authorList>
            <person name="Varghese N."/>
            <person name="Submissions S."/>
        </authorList>
    </citation>
    <scope>NUCLEOTIDE SEQUENCE [LARGE SCALE GENOMIC DNA]</scope>
    <source>
        <strain evidence="14">DSM 22224</strain>
    </source>
</reference>
<evidence type="ECO:0000256" key="8">
    <source>
        <dbReference type="PROSITE-ProRule" id="PRU01360"/>
    </source>
</evidence>
<dbReference type="STRING" id="634771.SAMN04488128_107106"/>
<evidence type="ECO:0000256" key="7">
    <source>
        <dbReference type="ARBA" id="ARBA00023237"/>
    </source>
</evidence>
<dbReference type="Gene3D" id="2.60.40.1120">
    <property type="entry name" value="Carboxypeptidase-like, regulatory domain"/>
    <property type="match status" value="1"/>
</dbReference>
<dbReference type="Pfam" id="PF13715">
    <property type="entry name" value="CarbopepD_reg_2"/>
    <property type="match status" value="1"/>
</dbReference>
<dbReference type="NCBIfam" id="TIGR04056">
    <property type="entry name" value="OMP_RagA_SusC"/>
    <property type="match status" value="1"/>
</dbReference>
<gene>
    <name evidence="13" type="ORF">SAMN04488128_107106</name>
</gene>
<keyword evidence="5 9" id="KW-0798">TonB box</keyword>
<evidence type="ECO:0000259" key="12">
    <source>
        <dbReference type="Pfam" id="PF07715"/>
    </source>
</evidence>
<evidence type="ECO:0000256" key="4">
    <source>
        <dbReference type="ARBA" id="ARBA00022692"/>
    </source>
</evidence>
<organism evidence="13 14">
    <name type="scientific">Chitinophaga eiseniae</name>
    <dbReference type="NCBI Taxonomy" id="634771"/>
    <lineage>
        <taxon>Bacteria</taxon>
        <taxon>Pseudomonadati</taxon>
        <taxon>Bacteroidota</taxon>
        <taxon>Chitinophagia</taxon>
        <taxon>Chitinophagales</taxon>
        <taxon>Chitinophagaceae</taxon>
        <taxon>Chitinophaga</taxon>
    </lineage>
</organism>
<dbReference type="InterPro" id="IPR012910">
    <property type="entry name" value="Plug_dom"/>
</dbReference>
<name>A0A1T4TZE3_9BACT</name>
<sequence length="1003" mass="109664">MNKLYFSSQLLNFYVKVFCAFTCMVICICLLSHDAQAQGKFNIQGKITDEKKQPLPGVSVSEVGTKTGVVTDIDGLYKLEVSSPDATLHIAFLGYDSKDVTVGGQHTVNISLTPQLRQLNDVVITGYGKTSKKNVVGSISSVSAGEFTQGVIANPSMLLQGKVPGLTVTKSGNPNQSPTVILRGPSTLRSGAQEPFYVIDGVPGAPIDLVAPDDIATIDVLKDGASTAIYGARAANGVIMITTRRPKTDQLRIAYNAYVGVEKVAKRLEVLTGDELRKYLADNGQVLAPINNDTIPGTQQLVNTNWQDEVQRTGVSQNHNLSIMGGSKATTYGFSVNYLNNPGIIRGSSLNRLSVRANVGQRAFNDRLRLDFSVFNSSTRQDNVPDAVLYNMLNYLPTVSVTRPDGSFTEDYAGNIRGSNNPVALIANNKDQTKSSRFLATGLAEVKILSGLTYTASLTTQREQFNRNVYYNSLSVLAKGNGGKANRISWANTRNIIESYFNYDKTFGKHNFKVLAGYSWQEDRSGDGFGVTTQGFGSDALSWNNLALSNPPAGTIVFDNSAQTTLTTLRLISYYGRINYQYADKYYVQASLRNDGSSAFGKNNRWGYFPAASVGWRISQESFLKTVRALDDLKLRVSYGISGNSLGFDPLTAQLQYSTVGRYYDNGQLINAIAPVQNANPDLKWERTAMFNAGVDFTLLKGRLSGAIDYYDKQTSDLIWNYPVSTTQYIATTLLANVGKVSNKGIEVVLNADVIRGTNFTWRTTINASHNTNKISSLANDQFTLKDIPTAILGGKGQSGNWSQKILEGQPIGTFTLFHYLGKDKDGISTYQKADGSVTTSPSTADLMVAGSAQPKINYGWSNTFLYKGFDLTVFIRGVAGNKILNATLAAINTPTDAKMTNIAKFTLGESYNDKNSFLISDRFLENGSYLRMDNLTLGYTFKTKSQYIQSIRVYGNVNNVFTITSYRGIDPEIDLGGLTPGIDVRNYYPKTRSFIFGVNATF</sequence>
<dbReference type="RefSeq" id="WP_143313249.1">
    <property type="nucleotide sequence ID" value="NZ_FUWZ01000007.1"/>
</dbReference>
<dbReference type="InterPro" id="IPR023996">
    <property type="entry name" value="TonB-dep_OMP_SusC/RagA"/>
</dbReference>
<dbReference type="Pfam" id="PF00593">
    <property type="entry name" value="TonB_dep_Rec_b-barrel"/>
    <property type="match status" value="1"/>
</dbReference>
<evidence type="ECO:0000259" key="11">
    <source>
        <dbReference type="Pfam" id="PF00593"/>
    </source>
</evidence>
<feature type="domain" description="TonB-dependent receptor-like beta-barrel" evidence="11">
    <location>
        <begin position="398"/>
        <end position="961"/>
    </location>
</feature>
<keyword evidence="14" id="KW-1185">Reference proteome</keyword>
<dbReference type="PROSITE" id="PS52016">
    <property type="entry name" value="TONB_DEPENDENT_REC_3"/>
    <property type="match status" value="1"/>
</dbReference>
<evidence type="ECO:0000256" key="10">
    <source>
        <dbReference type="SAM" id="SignalP"/>
    </source>
</evidence>
<keyword evidence="3 8" id="KW-1134">Transmembrane beta strand</keyword>
<dbReference type="InterPro" id="IPR037066">
    <property type="entry name" value="Plug_dom_sf"/>
</dbReference>
<dbReference type="InterPro" id="IPR023997">
    <property type="entry name" value="TonB-dep_OMP_SusC/RagA_CS"/>
</dbReference>
<proteinExistence type="inferred from homology"/>
<dbReference type="InterPro" id="IPR008969">
    <property type="entry name" value="CarboxyPept-like_regulatory"/>
</dbReference>
<dbReference type="Pfam" id="PF07715">
    <property type="entry name" value="Plug"/>
    <property type="match status" value="1"/>
</dbReference>
<comment type="similarity">
    <text evidence="8 9">Belongs to the TonB-dependent receptor family.</text>
</comment>
<dbReference type="GO" id="GO:0009279">
    <property type="term" value="C:cell outer membrane"/>
    <property type="evidence" value="ECO:0007669"/>
    <property type="project" value="UniProtKB-SubCell"/>
</dbReference>
<dbReference type="Proteomes" id="UP000190367">
    <property type="component" value="Unassembled WGS sequence"/>
</dbReference>
<evidence type="ECO:0000256" key="1">
    <source>
        <dbReference type="ARBA" id="ARBA00004571"/>
    </source>
</evidence>
<protein>
    <submittedName>
        <fullName evidence="13">Iron complex outermembrane recepter protein</fullName>
    </submittedName>
</protein>
<dbReference type="InterPro" id="IPR039426">
    <property type="entry name" value="TonB-dep_rcpt-like"/>
</dbReference>
<keyword evidence="6 8" id="KW-0472">Membrane</keyword>
<accession>A0A1T4TZE3</accession>
<dbReference type="EMBL" id="FUWZ01000007">
    <property type="protein sequence ID" value="SKA45804.1"/>
    <property type="molecule type" value="Genomic_DNA"/>
</dbReference>
<dbReference type="OrthoDB" id="9768177at2"/>
<evidence type="ECO:0000256" key="6">
    <source>
        <dbReference type="ARBA" id="ARBA00023136"/>
    </source>
</evidence>
<feature type="signal peptide" evidence="10">
    <location>
        <begin position="1"/>
        <end position="37"/>
    </location>
</feature>
<evidence type="ECO:0000256" key="3">
    <source>
        <dbReference type="ARBA" id="ARBA00022452"/>
    </source>
</evidence>
<dbReference type="SUPFAM" id="SSF49464">
    <property type="entry name" value="Carboxypeptidase regulatory domain-like"/>
    <property type="match status" value="1"/>
</dbReference>
<evidence type="ECO:0000256" key="9">
    <source>
        <dbReference type="RuleBase" id="RU003357"/>
    </source>
</evidence>
<dbReference type="Gene3D" id="2.170.130.10">
    <property type="entry name" value="TonB-dependent receptor, plug domain"/>
    <property type="match status" value="1"/>
</dbReference>
<dbReference type="InterPro" id="IPR000531">
    <property type="entry name" value="Beta-barrel_TonB"/>
</dbReference>